<gene>
    <name evidence="2" type="ORF">CTheo_9127</name>
</gene>
<organism evidence="2 3">
    <name type="scientific">Ceratobasidium theobromae</name>
    <dbReference type="NCBI Taxonomy" id="1582974"/>
    <lineage>
        <taxon>Eukaryota</taxon>
        <taxon>Fungi</taxon>
        <taxon>Dikarya</taxon>
        <taxon>Basidiomycota</taxon>
        <taxon>Agaricomycotina</taxon>
        <taxon>Agaricomycetes</taxon>
        <taxon>Cantharellales</taxon>
        <taxon>Ceratobasidiaceae</taxon>
        <taxon>Ceratobasidium</taxon>
    </lineage>
</organism>
<comment type="caution">
    <text evidence="2">The sequence shown here is derived from an EMBL/GenBank/DDBJ whole genome shotgun (WGS) entry which is preliminary data.</text>
</comment>
<evidence type="ECO:0000256" key="1">
    <source>
        <dbReference type="SAM" id="MobiDB-lite"/>
    </source>
</evidence>
<sequence length="100" mass="10376">MDRGEASALAALLDALGRVEKGAIVGVANNLRQILPRLEKKIIRAADAMYDDDDDDDQDQDDGNGESGLADEMDLEGGEGGVGEGGLDAGVTEQQGGMEN</sequence>
<feature type="compositionally biased region" description="Acidic residues" evidence="1">
    <location>
        <begin position="49"/>
        <end position="77"/>
    </location>
</feature>
<dbReference type="EMBL" id="SSOP01001101">
    <property type="protein sequence ID" value="KAB5587435.1"/>
    <property type="molecule type" value="Genomic_DNA"/>
</dbReference>
<protein>
    <submittedName>
        <fullName evidence="2">Uncharacterized protein</fullName>
    </submittedName>
</protein>
<keyword evidence="3" id="KW-1185">Reference proteome</keyword>
<feature type="region of interest" description="Disordered" evidence="1">
    <location>
        <begin position="49"/>
        <end position="100"/>
    </location>
</feature>
<name>A0A5N5Q6C9_9AGAM</name>
<feature type="compositionally biased region" description="Gly residues" evidence="1">
    <location>
        <begin position="78"/>
        <end position="88"/>
    </location>
</feature>
<dbReference type="AlphaFoldDB" id="A0A5N5Q6C9"/>
<evidence type="ECO:0000313" key="2">
    <source>
        <dbReference type="EMBL" id="KAB5587435.1"/>
    </source>
</evidence>
<proteinExistence type="predicted"/>
<accession>A0A5N5Q6C9</accession>
<reference evidence="2 3" key="1">
    <citation type="journal article" date="2019" name="Fungal Biol. Biotechnol.">
        <title>Draft genome sequence of fastidious pathogen Ceratobasidium theobromae, which causes vascular-streak dieback in Theobroma cacao.</title>
        <authorList>
            <person name="Ali S.S."/>
            <person name="Asman A."/>
            <person name="Shao J."/>
            <person name="Firmansyah A.P."/>
            <person name="Susilo A.W."/>
            <person name="Rosmana A."/>
            <person name="McMahon P."/>
            <person name="Junaid M."/>
            <person name="Guest D."/>
            <person name="Kheng T.Y."/>
            <person name="Meinhardt L.W."/>
            <person name="Bailey B.A."/>
        </authorList>
    </citation>
    <scope>NUCLEOTIDE SEQUENCE [LARGE SCALE GENOMIC DNA]</scope>
    <source>
        <strain evidence="2 3">CT2</strain>
    </source>
</reference>
<evidence type="ECO:0000313" key="3">
    <source>
        <dbReference type="Proteomes" id="UP000383932"/>
    </source>
</evidence>
<dbReference type="Proteomes" id="UP000383932">
    <property type="component" value="Unassembled WGS sequence"/>
</dbReference>